<reference evidence="2" key="1">
    <citation type="submission" date="2015-07" db="EMBL/GenBank/DDBJ databases">
        <title>Draft Genome Sequence of Roseovarius tolerans EL-164, a producer of N-Acylated Alanine Methyl Esters (NAMEs).</title>
        <authorList>
            <person name="Voget S."/>
            <person name="Bruns H."/>
            <person name="Wagner-Doebler I."/>
            <person name="Schulz S."/>
            <person name="Daniel R."/>
        </authorList>
    </citation>
    <scope>NUCLEOTIDE SEQUENCE [LARGE SCALE GENOMIC DNA]</scope>
    <source>
        <strain evidence="2">EL-164</strain>
    </source>
</reference>
<proteinExistence type="predicted"/>
<keyword evidence="2" id="KW-1185">Reference proteome</keyword>
<protein>
    <submittedName>
        <fullName evidence="1">Uncharacterized protein</fullName>
    </submittedName>
</protein>
<gene>
    <name evidence="1" type="ORF">ROTO_18930</name>
</gene>
<dbReference type="OrthoDB" id="7874840at2"/>
<dbReference type="RefSeq" id="WP_050662783.1">
    <property type="nucleotide sequence ID" value="NZ_CP118494.1"/>
</dbReference>
<evidence type="ECO:0000313" key="2">
    <source>
        <dbReference type="Proteomes" id="UP000037046"/>
    </source>
</evidence>
<organism evidence="1 2">
    <name type="scientific">Roseovarius tolerans</name>
    <dbReference type="NCBI Taxonomy" id="74031"/>
    <lineage>
        <taxon>Bacteria</taxon>
        <taxon>Pseudomonadati</taxon>
        <taxon>Pseudomonadota</taxon>
        <taxon>Alphaproteobacteria</taxon>
        <taxon>Rhodobacterales</taxon>
        <taxon>Roseobacteraceae</taxon>
        <taxon>Roseovarius</taxon>
    </lineage>
</organism>
<dbReference type="Proteomes" id="UP000037046">
    <property type="component" value="Unassembled WGS sequence"/>
</dbReference>
<accession>A0A0L6CUY3</accession>
<dbReference type="AlphaFoldDB" id="A0A0L6CUY3"/>
<comment type="caution">
    <text evidence="1">The sequence shown here is derived from an EMBL/GenBank/DDBJ whole genome shotgun (WGS) entry which is preliminary data.</text>
</comment>
<evidence type="ECO:0000313" key="1">
    <source>
        <dbReference type="EMBL" id="KNX41589.1"/>
    </source>
</evidence>
<dbReference type="EMBL" id="LGVV01000021">
    <property type="protein sequence ID" value="KNX41589.1"/>
    <property type="molecule type" value="Genomic_DNA"/>
</dbReference>
<dbReference type="PATRIC" id="fig|74031.6.peg.1929"/>
<name>A0A0L6CUY3_9RHOB</name>
<sequence length="90" mass="10133">MLYAALRLAAPVRALRARDVQPHPVEMRLFARQGLHPLASALAKLYAKETRTDPDETCVASSGSLAYWPQRRLRRAHLQLERIAGKWATA</sequence>